<feature type="non-terminal residue" evidence="1">
    <location>
        <position position="1"/>
    </location>
</feature>
<organism evidence="1 2">
    <name type="scientific">Hymenolepis diminuta</name>
    <name type="common">Rat tapeworm</name>
    <dbReference type="NCBI Taxonomy" id="6216"/>
    <lineage>
        <taxon>Eukaryota</taxon>
        <taxon>Metazoa</taxon>
        <taxon>Spiralia</taxon>
        <taxon>Lophotrochozoa</taxon>
        <taxon>Platyhelminthes</taxon>
        <taxon>Cestoda</taxon>
        <taxon>Eucestoda</taxon>
        <taxon>Cyclophyllidea</taxon>
        <taxon>Hymenolepididae</taxon>
        <taxon>Hymenolepis</taxon>
    </lineage>
</organism>
<protein>
    <submittedName>
        <fullName evidence="1">Uncharacterized protein</fullName>
    </submittedName>
</protein>
<evidence type="ECO:0000313" key="1">
    <source>
        <dbReference type="EMBL" id="VUZ39714.1"/>
    </source>
</evidence>
<dbReference type="AlphaFoldDB" id="A0A564XZG8"/>
<gene>
    <name evidence="1" type="ORF">WMSIL1_LOCUS888</name>
</gene>
<dbReference type="Proteomes" id="UP000321570">
    <property type="component" value="Unassembled WGS sequence"/>
</dbReference>
<sequence length="93" mass="10694">IFCKHFFEQIQGFEWSNFSFQINCKAIYCHHLLMAFSPNNENAKGKTSESAITKTVISKFLPSNHTLTTKMVVVLSPIIYSFNVRYKLSSIVK</sequence>
<evidence type="ECO:0000313" key="2">
    <source>
        <dbReference type="Proteomes" id="UP000321570"/>
    </source>
</evidence>
<proteinExistence type="predicted"/>
<dbReference type="EMBL" id="CABIJS010000022">
    <property type="protein sequence ID" value="VUZ39714.1"/>
    <property type="molecule type" value="Genomic_DNA"/>
</dbReference>
<reference evidence="1 2" key="1">
    <citation type="submission" date="2019-07" db="EMBL/GenBank/DDBJ databases">
        <authorList>
            <person name="Jastrzebski P J."/>
            <person name="Paukszto L."/>
            <person name="Jastrzebski P J."/>
        </authorList>
    </citation>
    <scope>NUCLEOTIDE SEQUENCE [LARGE SCALE GENOMIC DNA]</scope>
    <source>
        <strain evidence="1 2">WMS-il1</strain>
    </source>
</reference>
<keyword evidence="2" id="KW-1185">Reference proteome</keyword>
<accession>A0A564XZG8</accession>
<name>A0A564XZG8_HYMDI</name>